<evidence type="ECO:0000313" key="7">
    <source>
        <dbReference type="Proteomes" id="UP000728032"/>
    </source>
</evidence>
<dbReference type="Pfam" id="PF04253">
    <property type="entry name" value="TFR_dimer"/>
    <property type="match status" value="1"/>
</dbReference>
<name>A0A7R9LF92_9ACAR</name>
<protein>
    <submittedName>
        <fullName evidence="6">Uncharacterized protein</fullName>
    </submittedName>
</protein>
<dbReference type="InterPro" id="IPR007365">
    <property type="entry name" value="TFR-like_dimer_dom"/>
</dbReference>
<dbReference type="AlphaFoldDB" id="A0A7R9LF92"/>
<dbReference type="InterPro" id="IPR046450">
    <property type="entry name" value="PA_dom_sf"/>
</dbReference>
<dbReference type="Pfam" id="PF04389">
    <property type="entry name" value="Peptidase_M28"/>
    <property type="match status" value="1"/>
</dbReference>
<evidence type="ECO:0000256" key="2">
    <source>
        <dbReference type="SAM" id="Phobius"/>
    </source>
</evidence>
<dbReference type="Gene3D" id="3.40.630.10">
    <property type="entry name" value="Zn peptidases"/>
    <property type="match status" value="1"/>
</dbReference>
<dbReference type="InterPro" id="IPR003137">
    <property type="entry name" value="PA_domain"/>
</dbReference>
<keyword evidence="7" id="KW-1185">Reference proteome</keyword>
<dbReference type="SUPFAM" id="SSF52025">
    <property type="entry name" value="PA domain"/>
    <property type="match status" value="1"/>
</dbReference>
<dbReference type="FunFam" id="3.40.630.10:FF:000101">
    <property type="entry name" value="N-acetylated alpha-linked acidic dipeptidase like 1"/>
    <property type="match status" value="1"/>
</dbReference>
<feature type="domain" description="Transferrin receptor-like dimerisation" evidence="4">
    <location>
        <begin position="605"/>
        <end position="725"/>
    </location>
</feature>
<dbReference type="PANTHER" id="PTHR10404">
    <property type="entry name" value="N-ACETYLATED-ALPHA-LINKED ACIDIC DIPEPTIDASE"/>
    <property type="match status" value="1"/>
</dbReference>
<evidence type="ECO:0000256" key="1">
    <source>
        <dbReference type="ARBA" id="ARBA00005634"/>
    </source>
</evidence>
<dbReference type="InterPro" id="IPR036757">
    <property type="entry name" value="TFR-like_dimer_dom_sf"/>
</dbReference>
<dbReference type="Gene3D" id="1.20.930.40">
    <property type="entry name" value="Transferrin receptor-like, dimerisation domain"/>
    <property type="match status" value="1"/>
</dbReference>
<evidence type="ECO:0000313" key="6">
    <source>
        <dbReference type="EMBL" id="CAD7640617.1"/>
    </source>
</evidence>
<sequence length="730" mass="82354">MPAVSPTLLAVLTIGVVALILGILIEFTQNRYSGRDDPIISRINEGVSTERLRENLKFLSSEPHLVGSNRDKELADYIRDRFVEYGLDRAYLVPYNVLLSYSNTSHPNKVSIFDARSGRVLFESKHREENETIFPNIVDSYNSFAPKADVIGEPNYAKIDLKGKICIVRYGKIFRGNKCENAAQRGCVAVILYSDPLEIAREGTQQENVYPNSWWMNGKAMQRGNLRTSMGDALTQGFPALVDGAFQYGINDIELPKIPTQPIGYEDMYAILNLMGGLPVPNTTAFRDWNGGLNITYRLGPGFGSANAEKKLRVVVNNVMQTKIIYNVIGILEGSVEADRYVILGNHRDAWGLGAMDASSGTTALLEVSRLFGGFHRDSQWRPRRTLVFASWSGEELGLIGSTEWVEEHIHLLSQKAVAYINVDTCIMGPNLNPDASPSLMEILREVTEYIPFRNNTLLNAWTEYQEYISGELDKPKIKTLGSGTDHAPFAFFAGIPAINIEFTFDKKKYPISGSYPAYHTAYETFDLVDKFIDPEFSLHKTCSQLIGVLLHAISGSTLMPFKINELANRVQTDYENMWRRDRNEDQFVSKSDFINGEFKPLIDMLEKSIENFVIAAKDWDSKMRDLDLNNPFLVRQVNDVMLAVERAFITPEGLHQRPEIRNLLYAPFKYNKYSTVVFPGMLDLMKTISNTQRADTLKVPQFNQTLRRHISDIAIALRSATNLLNTSPL</sequence>
<dbReference type="OrthoDB" id="5841748at2759"/>
<accession>A0A7R9LF92</accession>
<comment type="similarity">
    <text evidence="1">Belongs to the peptidase M28 family. M28B subfamily.</text>
</comment>
<feature type="domain" description="Peptidase M28" evidence="5">
    <location>
        <begin position="327"/>
        <end position="530"/>
    </location>
</feature>
<evidence type="ECO:0000259" key="5">
    <source>
        <dbReference type="Pfam" id="PF04389"/>
    </source>
</evidence>
<dbReference type="SUPFAM" id="SSF53187">
    <property type="entry name" value="Zn-dependent exopeptidases"/>
    <property type="match status" value="1"/>
</dbReference>
<dbReference type="Pfam" id="PF02225">
    <property type="entry name" value="PA"/>
    <property type="match status" value="1"/>
</dbReference>
<keyword evidence="2" id="KW-1133">Transmembrane helix</keyword>
<dbReference type="Proteomes" id="UP000728032">
    <property type="component" value="Unassembled WGS sequence"/>
</dbReference>
<dbReference type="InterPro" id="IPR039373">
    <property type="entry name" value="Peptidase_M28B"/>
</dbReference>
<evidence type="ECO:0000259" key="3">
    <source>
        <dbReference type="Pfam" id="PF02225"/>
    </source>
</evidence>
<organism evidence="6">
    <name type="scientific">Oppiella nova</name>
    <dbReference type="NCBI Taxonomy" id="334625"/>
    <lineage>
        <taxon>Eukaryota</taxon>
        <taxon>Metazoa</taxon>
        <taxon>Ecdysozoa</taxon>
        <taxon>Arthropoda</taxon>
        <taxon>Chelicerata</taxon>
        <taxon>Arachnida</taxon>
        <taxon>Acari</taxon>
        <taxon>Acariformes</taxon>
        <taxon>Sarcoptiformes</taxon>
        <taxon>Oribatida</taxon>
        <taxon>Brachypylina</taxon>
        <taxon>Oppioidea</taxon>
        <taxon>Oppiidae</taxon>
        <taxon>Oppiella</taxon>
    </lineage>
</organism>
<reference evidence="6" key="1">
    <citation type="submission" date="2020-11" db="EMBL/GenBank/DDBJ databases">
        <authorList>
            <person name="Tran Van P."/>
        </authorList>
    </citation>
    <scope>NUCLEOTIDE SEQUENCE</scope>
</reference>
<dbReference type="SUPFAM" id="SSF47672">
    <property type="entry name" value="Transferrin receptor-like dimerisation domain"/>
    <property type="match status" value="1"/>
</dbReference>
<feature type="domain" description="PA" evidence="3">
    <location>
        <begin position="155"/>
        <end position="216"/>
    </location>
</feature>
<dbReference type="PANTHER" id="PTHR10404:SF46">
    <property type="entry name" value="VACUOLAR PROTEIN SORTING-ASSOCIATED PROTEIN 70"/>
    <property type="match status" value="1"/>
</dbReference>
<keyword evidence="2" id="KW-0472">Membrane</keyword>
<dbReference type="InterPro" id="IPR007484">
    <property type="entry name" value="Peptidase_M28"/>
</dbReference>
<gene>
    <name evidence="6" type="ORF">ONB1V03_LOCUS2652</name>
</gene>
<dbReference type="GO" id="GO:0004180">
    <property type="term" value="F:carboxypeptidase activity"/>
    <property type="evidence" value="ECO:0007669"/>
    <property type="project" value="TreeGrafter"/>
</dbReference>
<keyword evidence="2" id="KW-0812">Transmembrane</keyword>
<feature type="transmembrane region" description="Helical" evidence="2">
    <location>
        <begin position="6"/>
        <end position="25"/>
    </location>
</feature>
<dbReference type="EMBL" id="OC915474">
    <property type="protein sequence ID" value="CAD7640617.1"/>
    <property type="molecule type" value="Genomic_DNA"/>
</dbReference>
<dbReference type="EMBL" id="CAJPVJ010000649">
    <property type="protein sequence ID" value="CAG2163068.1"/>
    <property type="molecule type" value="Genomic_DNA"/>
</dbReference>
<proteinExistence type="inferred from homology"/>
<dbReference type="Gene3D" id="3.50.30.30">
    <property type="match status" value="1"/>
</dbReference>
<evidence type="ECO:0000259" key="4">
    <source>
        <dbReference type="Pfam" id="PF04253"/>
    </source>
</evidence>